<accession>A0A8S5VHM1</accession>
<reference evidence="1" key="1">
    <citation type="journal article" date="2021" name="Proc. Natl. Acad. Sci. U.S.A.">
        <title>A Catalog of Tens of Thousands of Viruses from Human Metagenomes Reveals Hidden Associations with Chronic Diseases.</title>
        <authorList>
            <person name="Tisza M.J."/>
            <person name="Buck C.B."/>
        </authorList>
    </citation>
    <scope>NUCLEOTIDE SEQUENCE</scope>
    <source>
        <strain evidence="1">Ct3z32</strain>
    </source>
</reference>
<name>A0A8S5VHM1_9CAUD</name>
<organism evidence="1">
    <name type="scientific">Siphoviridae sp. ct3z32</name>
    <dbReference type="NCBI Taxonomy" id="2825327"/>
    <lineage>
        <taxon>Viruses</taxon>
        <taxon>Duplodnaviria</taxon>
        <taxon>Heunggongvirae</taxon>
        <taxon>Uroviricota</taxon>
        <taxon>Caudoviricetes</taxon>
    </lineage>
</organism>
<dbReference type="EMBL" id="BK016267">
    <property type="protein sequence ID" value="DAG06253.1"/>
    <property type="molecule type" value="Genomic_DNA"/>
</dbReference>
<protein>
    <submittedName>
        <fullName evidence="1">Uncharacterized protein</fullName>
    </submittedName>
</protein>
<sequence length="33" mass="3732">MGSGQGIIFQESSVWIDFSGWNLHEIIFQNGSF</sequence>
<proteinExistence type="predicted"/>
<evidence type="ECO:0000313" key="1">
    <source>
        <dbReference type="EMBL" id="DAG06253.1"/>
    </source>
</evidence>